<dbReference type="Pfam" id="PF01029">
    <property type="entry name" value="NusB"/>
    <property type="match status" value="1"/>
</dbReference>
<organism evidence="8 9">
    <name type="scientific">Candidatus Kerfeldbacteria bacterium RIFCSPLOWO2_01_FULL_48_11</name>
    <dbReference type="NCBI Taxonomy" id="1798543"/>
    <lineage>
        <taxon>Bacteria</taxon>
        <taxon>Candidatus Kerfeldiibacteriota</taxon>
    </lineage>
</organism>
<dbReference type="EMBL" id="MHKE01000005">
    <property type="protein sequence ID" value="OGY84704.1"/>
    <property type="molecule type" value="Genomic_DNA"/>
</dbReference>
<dbReference type="CDD" id="cd00619">
    <property type="entry name" value="Terminator_NusB"/>
    <property type="match status" value="1"/>
</dbReference>
<evidence type="ECO:0000256" key="2">
    <source>
        <dbReference type="ARBA" id="ARBA00022814"/>
    </source>
</evidence>
<name>A0A1G2B676_9BACT</name>
<dbReference type="Gene3D" id="1.10.940.10">
    <property type="entry name" value="NusB-like"/>
    <property type="match status" value="1"/>
</dbReference>
<dbReference type="InterPro" id="IPR006027">
    <property type="entry name" value="NusB_RsmB_TIM44"/>
</dbReference>
<protein>
    <recommendedName>
        <fullName evidence="6">Transcription antitermination protein NusB</fullName>
    </recommendedName>
    <alternativeName>
        <fullName evidence="6">Antitermination factor NusB</fullName>
    </alternativeName>
</protein>
<dbReference type="GO" id="GO:0005829">
    <property type="term" value="C:cytosol"/>
    <property type="evidence" value="ECO:0007669"/>
    <property type="project" value="TreeGrafter"/>
</dbReference>
<accession>A0A1G2B676</accession>
<comment type="similarity">
    <text evidence="1 6">Belongs to the NusB family.</text>
</comment>
<evidence type="ECO:0000256" key="6">
    <source>
        <dbReference type="HAMAP-Rule" id="MF_00073"/>
    </source>
</evidence>
<keyword evidence="3 6" id="KW-0694">RNA-binding</keyword>
<dbReference type="GO" id="GO:0003723">
    <property type="term" value="F:RNA binding"/>
    <property type="evidence" value="ECO:0007669"/>
    <property type="project" value="UniProtKB-UniRule"/>
</dbReference>
<reference evidence="8 9" key="1">
    <citation type="journal article" date="2016" name="Nat. Commun.">
        <title>Thousands of microbial genomes shed light on interconnected biogeochemical processes in an aquifer system.</title>
        <authorList>
            <person name="Anantharaman K."/>
            <person name="Brown C.T."/>
            <person name="Hug L.A."/>
            <person name="Sharon I."/>
            <person name="Castelle C.J."/>
            <person name="Probst A.J."/>
            <person name="Thomas B.C."/>
            <person name="Singh A."/>
            <person name="Wilkins M.J."/>
            <person name="Karaoz U."/>
            <person name="Brodie E.L."/>
            <person name="Williams K.H."/>
            <person name="Hubbard S.S."/>
            <person name="Banfield J.F."/>
        </authorList>
    </citation>
    <scope>NUCLEOTIDE SEQUENCE [LARGE SCALE GENOMIC DNA]</scope>
</reference>
<keyword evidence="4 6" id="KW-0805">Transcription regulation</keyword>
<comment type="caution">
    <text evidence="8">The sequence shown here is derived from an EMBL/GenBank/DDBJ whole genome shotgun (WGS) entry which is preliminary data.</text>
</comment>
<dbReference type="AlphaFoldDB" id="A0A1G2B676"/>
<evidence type="ECO:0000256" key="5">
    <source>
        <dbReference type="ARBA" id="ARBA00023163"/>
    </source>
</evidence>
<dbReference type="InterPro" id="IPR035926">
    <property type="entry name" value="NusB-like_sf"/>
</dbReference>
<evidence type="ECO:0000256" key="1">
    <source>
        <dbReference type="ARBA" id="ARBA00005952"/>
    </source>
</evidence>
<evidence type="ECO:0000256" key="4">
    <source>
        <dbReference type="ARBA" id="ARBA00023015"/>
    </source>
</evidence>
<evidence type="ECO:0000313" key="9">
    <source>
        <dbReference type="Proteomes" id="UP000179164"/>
    </source>
</evidence>
<dbReference type="Proteomes" id="UP000179164">
    <property type="component" value="Unassembled WGS sequence"/>
</dbReference>
<dbReference type="STRING" id="1798543.A2898_01225"/>
<keyword evidence="2 6" id="KW-0889">Transcription antitermination</keyword>
<dbReference type="HAMAP" id="MF_00073">
    <property type="entry name" value="NusB"/>
    <property type="match status" value="1"/>
</dbReference>
<evidence type="ECO:0000259" key="7">
    <source>
        <dbReference type="Pfam" id="PF01029"/>
    </source>
</evidence>
<dbReference type="GO" id="GO:0006353">
    <property type="term" value="P:DNA-templated transcription termination"/>
    <property type="evidence" value="ECO:0007669"/>
    <property type="project" value="UniProtKB-UniRule"/>
</dbReference>
<comment type="function">
    <text evidence="6">Involved in transcription antitermination. Required for transcription of ribosomal RNA (rRNA) genes. Binds specifically to the boxA antiterminator sequence of the ribosomal RNA (rrn) operons.</text>
</comment>
<sequence length="164" mass="18286">MSNRHLARTIAMQSLYEWDFNHSAAEAAGELVKRNIVDFAADFDDNGFAERLVKGVVKHLEEINSLIIEYAPEWPLDQITTVDRNVLRIGIFELKFSGGEIPPKVAINEAIELAKTFGGESSGKFVNGVLGTIYKKMLEKGEAIITEEKHGQRNEQPPTVSMPE</sequence>
<dbReference type="PANTHER" id="PTHR11078:SF3">
    <property type="entry name" value="ANTITERMINATION NUSB DOMAIN-CONTAINING PROTEIN"/>
    <property type="match status" value="1"/>
</dbReference>
<feature type="domain" description="NusB/RsmB/TIM44" evidence="7">
    <location>
        <begin position="7"/>
        <end position="135"/>
    </location>
</feature>
<dbReference type="PANTHER" id="PTHR11078">
    <property type="entry name" value="N UTILIZATION SUBSTANCE PROTEIN B-RELATED"/>
    <property type="match status" value="1"/>
</dbReference>
<keyword evidence="5 6" id="KW-0804">Transcription</keyword>
<dbReference type="NCBIfam" id="TIGR01951">
    <property type="entry name" value="nusB"/>
    <property type="match status" value="1"/>
</dbReference>
<gene>
    <name evidence="6" type="primary">nusB</name>
    <name evidence="8" type="ORF">A2898_01225</name>
</gene>
<dbReference type="GO" id="GO:0031564">
    <property type="term" value="P:transcription antitermination"/>
    <property type="evidence" value="ECO:0007669"/>
    <property type="project" value="UniProtKB-KW"/>
</dbReference>
<dbReference type="SUPFAM" id="SSF48013">
    <property type="entry name" value="NusB-like"/>
    <property type="match status" value="1"/>
</dbReference>
<proteinExistence type="inferred from homology"/>
<evidence type="ECO:0000313" key="8">
    <source>
        <dbReference type="EMBL" id="OGY84704.1"/>
    </source>
</evidence>
<evidence type="ECO:0000256" key="3">
    <source>
        <dbReference type="ARBA" id="ARBA00022884"/>
    </source>
</evidence>
<dbReference type="InterPro" id="IPR011605">
    <property type="entry name" value="NusB_fam"/>
</dbReference>